<feature type="compositionally biased region" description="Polar residues" evidence="1">
    <location>
        <begin position="251"/>
        <end position="264"/>
    </location>
</feature>
<dbReference type="Proteomes" id="UP000800041">
    <property type="component" value="Unassembled WGS sequence"/>
</dbReference>
<dbReference type="EMBL" id="ML977161">
    <property type="protein sequence ID" value="KAF1985656.1"/>
    <property type="molecule type" value="Genomic_DNA"/>
</dbReference>
<feature type="region of interest" description="Disordered" evidence="1">
    <location>
        <begin position="239"/>
        <end position="283"/>
    </location>
</feature>
<dbReference type="AlphaFoldDB" id="A0A6G1GXH0"/>
<evidence type="ECO:0000256" key="1">
    <source>
        <dbReference type="SAM" id="MobiDB-lite"/>
    </source>
</evidence>
<reference evidence="2" key="1">
    <citation type="journal article" date="2020" name="Stud. Mycol.">
        <title>101 Dothideomycetes genomes: a test case for predicting lifestyles and emergence of pathogens.</title>
        <authorList>
            <person name="Haridas S."/>
            <person name="Albert R."/>
            <person name="Binder M."/>
            <person name="Bloem J."/>
            <person name="Labutti K."/>
            <person name="Salamov A."/>
            <person name="Andreopoulos B."/>
            <person name="Baker S."/>
            <person name="Barry K."/>
            <person name="Bills G."/>
            <person name="Bluhm B."/>
            <person name="Cannon C."/>
            <person name="Castanera R."/>
            <person name="Culley D."/>
            <person name="Daum C."/>
            <person name="Ezra D."/>
            <person name="Gonzalez J."/>
            <person name="Henrissat B."/>
            <person name="Kuo A."/>
            <person name="Liang C."/>
            <person name="Lipzen A."/>
            <person name="Lutzoni F."/>
            <person name="Magnuson J."/>
            <person name="Mondo S."/>
            <person name="Nolan M."/>
            <person name="Ohm R."/>
            <person name="Pangilinan J."/>
            <person name="Park H.-J."/>
            <person name="Ramirez L."/>
            <person name="Alfaro M."/>
            <person name="Sun H."/>
            <person name="Tritt A."/>
            <person name="Yoshinaga Y."/>
            <person name="Zwiers L.-H."/>
            <person name="Turgeon B."/>
            <person name="Goodwin S."/>
            <person name="Spatafora J."/>
            <person name="Crous P."/>
            <person name="Grigoriev I."/>
        </authorList>
    </citation>
    <scope>NUCLEOTIDE SEQUENCE</scope>
    <source>
        <strain evidence="2">CBS 113979</strain>
    </source>
</reference>
<name>A0A6G1GXH0_9PEZI</name>
<protein>
    <submittedName>
        <fullName evidence="2">Uncharacterized protein</fullName>
    </submittedName>
</protein>
<organism evidence="2 3">
    <name type="scientific">Aulographum hederae CBS 113979</name>
    <dbReference type="NCBI Taxonomy" id="1176131"/>
    <lineage>
        <taxon>Eukaryota</taxon>
        <taxon>Fungi</taxon>
        <taxon>Dikarya</taxon>
        <taxon>Ascomycota</taxon>
        <taxon>Pezizomycotina</taxon>
        <taxon>Dothideomycetes</taxon>
        <taxon>Pleosporomycetidae</taxon>
        <taxon>Aulographales</taxon>
        <taxon>Aulographaceae</taxon>
    </lineage>
</organism>
<proteinExistence type="predicted"/>
<gene>
    <name evidence="2" type="ORF">K402DRAFT_105517</name>
</gene>
<evidence type="ECO:0000313" key="2">
    <source>
        <dbReference type="EMBL" id="KAF1985656.1"/>
    </source>
</evidence>
<evidence type="ECO:0000313" key="3">
    <source>
        <dbReference type="Proteomes" id="UP000800041"/>
    </source>
</evidence>
<sequence>MIVALAKTEKIWQPAHKGQSQLQNMMNPSTRGWGVSARILGLRAWKYRQEFKHVLEAGRNVTLSLFERQLCSRDPRALIWLTDHHYLALAALRVVVGQRSLCDHTKSMVITMRASPNLKVPSSGDLINKVFSDAQQKMHAIVTAVSYLKQDLDILSSWRLSNMTSAEVEALLPGAEAKQKRLDKDFAKQSKLLGMTIAVQVVGWDVGSFRYWVNRLTKREHQSNGSVIGGKTISLNDLFHPRSMKSRTKKTSLPSMSPNRSTPSRPARRDRKGCNRSRSPWTM</sequence>
<keyword evidence="3" id="KW-1185">Reference proteome</keyword>
<feature type="compositionally biased region" description="Basic residues" evidence="1">
    <location>
        <begin position="266"/>
        <end position="275"/>
    </location>
</feature>
<accession>A0A6G1GXH0</accession>